<keyword evidence="2" id="KW-0662">Pyridine nucleotide biosynthesis</keyword>
<evidence type="ECO:0000256" key="1">
    <source>
        <dbReference type="ARBA" id="ARBA00006336"/>
    </source>
</evidence>
<evidence type="ECO:0000259" key="8">
    <source>
        <dbReference type="Pfam" id="PF00857"/>
    </source>
</evidence>
<dbReference type="EC" id="3.5.1.19" evidence="6"/>
<proteinExistence type="inferred from homology"/>
<evidence type="ECO:0000256" key="4">
    <source>
        <dbReference type="ARBA" id="ARBA00022801"/>
    </source>
</evidence>
<dbReference type="Proteomes" id="UP001146469">
    <property type="component" value="Unassembled WGS sequence"/>
</dbReference>
<evidence type="ECO:0000256" key="3">
    <source>
        <dbReference type="ARBA" id="ARBA00022723"/>
    </source>
</evidence>
<dbReference type="GO" id="GO:0046872">
    <property type="term" value="F:metal ion binding"/>
    <property type="evidence" value="ECO:0007669"/>
    <property type="project" value="UniProtKB-KW"/>
</dbReference>
<dbReference type="InterPro" id="IPR000868">
    <property type="entry name" value="Isochorismatase-like_dom"/>
</dbReference>
<keyword evidence="4" id="KW-0378">Hydrolase</keyword>
<dbReference type="InterPro" id="IPR052347">
    <property type="entry name" value="Isochorismatase_Nicotinamidase"/>
</dbReference>
<gene>
    <name evidence="9" type="ORF">L8V00_04655</name>
</gene>
<dbReference type="SUPFAM" id="SSF52499">
    <property type="entry name" value="Isochorismatase-like hydrolases"/>
    <property type="match status" value="1"/>
</dbReference>
<dbReference type="PANTHER" id="PTHR11080">
    <property type="entry name" value="PYRAZINAMIDASE/NICOTINAMIDASE"/>
    <property type="match status" value="1"/>
</dbReference>
<dbReference type="RefSeq" id="WP_269944335.1">
    <property type="nucleotide sequence ID" value="NZ_JAKMUT010000003.1"/>
</dbReference>
<keyword evidence="3" id="KW-0479">Metal-binding</keyword>
<evidence type="ECO:0000313" key="9">
    <source>
        <dbReference type="EMBL" id="MCZ9289500.1"/>
    </source>
</evidence>
<protein>
    <recommendedName>
        <fullName evidence="6">nicotinamidase</fullName>
        <ecNumber evidence="6">3.5.1.19</ecNumber>
    </recommendedName>
    <alternativeName>
        <fullName evidence="7">Nicotinamide deamidase</fullName>
    </alternativeName>
</protein>
<dbReference type="EMBL" id="JAKMUT010000003">
    <property type="protein sequence ID" value="MCZ9289500.1"/>
    <property type="molecule type" value="Genomic_DNA"/>
</dbReference>
<dbReference type="AlphaFoldDB" id="A0A9X3LKC6"/>
<dbReference type="PANTHER" id="PTHR11080:SF2">
    <property type="entry name" value="LD05707P"/>
    <property type="match status" value="1"/>
</dbReference>
<evidence type="ECO:0000313" key="10">
    <source>
        <dbReference type="Proteomes" id="UP001146469"/>
    </source>
</evidence>
<name>A0A9X3LKC6_9CORY</name>
<dbReference type="GO" id="GO:0008936">
    <property type="term" value="F:nicotinamidase activity"/>
    <property type="evidence" value="ECO:0007669"/>
    <property type="project" value="UniProtKB-EC"/>
</dbReference>
<organism evidence="9 10">
    <name type="scientific">Corynebacterium evansiae</name>
    <dbReference type="NCBI Taxonomy" id="2913499"/>
    <lineage>
        <taxon>Bacteria</taxon>
        <taxon>Bacillati</taxon>
        <taxon>Actinomycetota</taxon>
        <taxon>Actinomycetes</taxon>
        <taxon>Mycobacteriales</taxon>
        <taxon>Corynebacteriaceae</taxon>
        <taxon>Corynebacterium</taxon>
    </lineage>
</organism>
<dbReference type="Gene3D" id="3.40.50.850">
    <property type="entry name" value="Isochorismatase-like"/>
    <property type="match status" value="1"/>
</dbReference>
<evidence type="ECO:0000256" key="6">
    <source>
        <dbReference type="ARBA" id="ARBA00039017"/>
    </source>
</evidence>
<evidence type="ECO:0000256" key="2">
    <source>
        <dbReference type="ARBA" id="ARBA00022642"/>
    </source>
</evidence>
<reference evidence="9" key="1">
    <citation type="submission" date="2022-02" db="EMBL/GenBank/DDBJ databases">
        <title>Corynebacterium sp. from urogenital microbiome.</title>
        <authorList>
            <person name="Cappelli E.A."/>
            <person name="Ribeiro T.G."/>
            <person name="Peixe L."/>
        </authorList>
    </citation>
    <scope>NUCLEOTIDE SEQUENCE</scope>
    <source>
        <strain evidence="9">C8Ua_174</strain>
    </source>
</reference>
<comment type="similarity">
    <text evidence="1">Belongs to the isochorismatase family.</text>
</comment>
<comment type="pathway">
    <text evidence="5">Cofactor biosynthesis; nicotinate biosynthesis; nicotinate from nicotinamide: step 1/1.</text>
</comment>
<sequence length="212" mass="22552">MVSTQAKDAIIVVDVQNDFVDGSLGTDRGLEVARGINAWLGGLVHAEEEEAEAGDGSSAAARPLIVGTKDWHIKPEGHFAPEGEEPDYKDTWPVHCVADTHGAQVCAELNPELVDVWFHKGEYTAAYSGFEGHLAGEEQTLQQWLNSHEVENVTIVGIATDFCVRATAEDALEAGFGVTVIEDLCAAVSEDGATQALDALRASGAEVIAQPR</sequence>
<evidence type="ECO:0000256" key="7">
    <source>
        <dbReference type="ARBA" id="ARBA00043224"/>
    </source>
</evidence>
<accession>A0A9X3LKC6</accession>
<feature type="domain" description="Isochorismatase-like" evidence="8">
    <location>
        <begin position="86"/>
        <end position="209"/>
    </location>
</feature>
<keyword evidence="10" id="KW-1185">Reference proteome</keyword>
<dbReference type="InterPro" id="IPR036380">
    <property type="entry name" value="Isochorismatase-like_sf"/>
</dbReference>
<evidence type="ECO:0000256" key="5">
    <source>
        <dbReference type="ARBA" id="ARBA00037900"/>
    </source>
</evidence>
<dbReference type="GO" id="GO:0019363">
    <property type="term" value="P:pyridine nucleotide biosynthetic process"/>
    <property type="evidence" value="ECO:0007669"/>
    <property type="project" value="UniProtKB-KW"/>
</dbReference>
<comment type="caution">
    <text evidence="9">The sequence shown here is derived from an EMBL/GenBank/DDBJ whole genome shotgun (WGS) entry which is preliminary data.</text>
</comment>
<dbReference type="Pfam" id="PF00857">
    <property type="entry name" value="Isochorismatase"/>
    <property type="match status" value="1"/>
</dbReference>